<dbReference type="Gene3D" id="2.60.120.370">
    <property type="entry name" value="YhcH/YjgK/YiaL"/>
    <property type="match status" value="1"/>
</dbReference>
<name>A0A4Q9E0N6_9BACL</name>
<dbReference type="InterPro" id="IPR037012">
    <property type="entry name" value="NanQ/TabA/YiaL_sf"/>
</dbReference>
<dbReference type="SUPFAM" id="SSF51197">
    <property type="entry name" value="Clavaminate synthase-like"/>
    <property type="match status" value="1"/>
</dbReference>
<accession>A0A4Q9E0N6</accession>
<dbReference type="Pfam" id="PF04074">
    <property type="entry name" value="DUF386"/>
    <property type="match status" value="1"/>
</dbReference>
<dbReference type="PANTHER" id="PTHR34986">
    <property type="entry name" value="EVOLVED BETA-GALACTOSIDASE SUBUNIT BETA"/>
    <property type="match status" value="1"/>
</dbReference>
<evidence type="ECO:0000313" key="2">
    <source>
        <dbReference type="Proteomes" id="UP000293142"/>
    </source>
</evidence>
<dbReference type="PANTHER" id="PTHR34986:SF1">
    <property type="entry name" value="PROTEIN YIAL"/>
    <property type="match status" value="1"/>
</dbReference>
<comment type="caution">
    <text evidence="1">The sequence shown here is derived from an EMBL/GenBank/DDBJ whole genome shotgun (WGS) entry which is preliminary data.</text>
</comment>
<dbReference type="AlphaFoldDB" id="A0A4Q9E0N6"/>
<evidence type="ECO:0000313" key="1">
    <source>
        <dbReference type="EMBL" id="TBL81703.1"/>
    </source>
</evidence>
<dbReference type="OrthoDB" id="9792756at2"/>
<dbReference type="Proteomes" id="UP000293142">
    <property type="component" value="Unassembled WGS sequence"/>
</dbReference>
<proteinExistence type="predicted"/>
<gene>
    <name evidence="1" type="ORF">EYB31_01515</name>
</gene>
<reference evidence="1 2" key="1">
    <citation type="submission" date="2019-02" db="EMBL/GenBank/DDBJ databases">
        <title>Paenibacillus sp. nov., isolated from surface-sterilized tissue of Thalictrum simplex L.</title>
        <authorList>
            <person name="Tuo L."/>
        </authorList>
    </citation>
    <scope>NUCLEOTIDE SEQUENCE [LARGE SCALE GENOMIC DNA]</scope>
    <source>
        <strain evidence="1 2">N2SHLJ1</strain>
    </source>
</reference>
<dbReference type="GO" id="GO:0005829">
    <property type="term" value="C:cytosol"/>
    <property type="evidence" value="ECO:0007669"/>
    <property type="project" value="TreeGrafter"/>
</dbReference>
<sequence length="172" mass="19838">MGTSPNFTRGRVVVVIFTDIESYRQEKSLYPKPVAQALDWLAQQDLAALKPGTYEVNGKELFAMVQEAVTAPKAERKPEHHFKYVDLQYLLEGEEVMYVGRPPRDGRAPLEENREKDIVFYDEAADELPIYLKPHQFVLLYPTDLHRPNCTESEIRTNRKVVFKIALSTLEL</sequence>
<keyword evidence="2" id="KW-1185">Reference proteome</keyword>
<dbReference type="NCBIfam" id="TIGR00022">
    <property type="entry name" value="YhcH/YjgK/YiaL family protein"/>
    <property type="match status" value="1"/>
</dbReference>
<organism evidence="1 2">
    <name type="scientific">Paenibacillus thalictri</name>
    <dbReference type="NCBI Taxonomy" id="2527873"/>
    <lineage>
        <taxon>Bacteria</taxon>
        <taxon>Bacillati</taxon>
        <taxon>Bacillota</taxon>
        <taxon>Bacilli</taxon>
        <taxon>Bacillales</taxon>
        <taxon>Paenibacillaceae</taxon>
        <taxon>Paenibacillus</taxon>
    </lineage>
</organism>
<protein>
    <submittedName>
        <fullName evidence="1">DUF386 domain-containing protein</fullName>
    </submittedName>
</protein>
<dbReference type="EMBL" id="SIRE01000002">
    <property type="protein sequence ID" value="TBL81703.1"/>
    <property type="molecule type" value="Genomic_DNA"/>
</dbReference>
<dbReference type="InterPro" id="IPR004375">
    <property type="entry name" value="NanQ/TabA/YiaL"/>
</dbReference>